<evidence type="ECO:0000256" key="6">
    <source>
        <dbReference type="ARBA" id="ARBA00023065"/>
    </source>
</evidence>
<dbReference type="PRINTS" id="PR01333">
    <property type="entry name" value="2POREKCHANEL"/>
</dbReference>
<protein>
    <submittedName>
        <fullName evidence="14">Potassium channel subfamily K member 7</fullName>
    </submittedName>
</protein>
<dbReference type="Proteomes" id="UP001652642">
    <property type="component" value="Chromosome 15"/>
</dbReference>
<evidence type="ECO:0000256" key="4">
    <source>
        <dbReference type="ARBA" id="ARBA00022958"/>
    </source>
</evidence>
<proteinExistence type="inferred from homology"/>
<keyword evidence="2 9" id="KW-0813">Transport</keyword>
<keyword evidence="13" id="KW-1185">Reference proteome</keyword>
<dbReference type="RefSeq" id="XP_072840450.1">
    <property type="nucleotide sequence ID" value="XM_072984349.1"/>
</dbReference>
<keyword evidence="4" id="KW-0630">Potassium</keyword>
<evidence type="ECO:0000256" key="2">
    <source>
        <dbReference type="ARBA" id="ARBA00022448"/>
    </source>
</evidence>
<dbReference type="PANTHER" id="PTHR11003">
    <property type="entry name" value="POTASSIUM CHANNEL, SUBFAMILY K"/>
    <property type="match status" value="1"/>
</dbReference>
<feature type="region of interest" description="Disordered" evidence="10">
    <location>
        <begin position="1"/>
        <end position="50"/>
    </location>
</feature>
<evidence type="ECO:0000256" key="7">
    <source>
        <dbReference type="ARBA" id="ARBA00023136"/>
    </source>
</evidence>
<dbReference type="PANTHER" id="PTHR11003:SF31">
    <property type="entry name" value="POTASSIUM CHANNEL SUBFAMILY K MEMBER 7"/>
    <property type="match status" value="1"/>
</dbReference>
<feature type="transmembrane region" description="Helical" evidence="11">
    <location>
        <begin position="191"/>
        <end position="212"/>
    </location>
</feature>
<evidence type="ECO:0000256" key="11">
    <source>
        <dbReference type="SAM" id="Phobius"/>
    </source>
</evidence>
<evidence type="ECO:0000259" key="12">
    <source>
        <dbReference type="Pfam" id="PF07885"/>
    </source>
</evidence>
<evidence type="ECO:0000256" key="10">
    <source>
        <dbReference type="SAM" id="MobiDB-lite"/>
    </source>
</evidence>
<feature type="domain" description="Potassium channel" evidence="12">
    <location>
        <begin position="66"/>
        <end position="103"/>
    </location>
</feature>
<dbReference type="SUPFAM" id="SSF81324">
    <property type="entry name" value="Voltage-gated potassium channels"/>
    <property type="match status" value="1"/>
</dbReference>
<comment type="similarity">
    <text evidence="9">Belongs to the two pore domain potassium channel (TC 1.A.1.8) family.</text>
</comment>
<dbReference type="GO" id="GO:0034220">
    <property type="term" value="P:monoatomic ion transmembrane transport"/>
    <property type="evidence" value="ECO:0007669"/>
    <property type="project" value="UniProtKB-KW"/>
</dbReference>
<dbReference type="InterPro" id="IPR013099">
    <property type="entry name" value="K_chnl_dom"/>
</dbReference>
<dbReference type="GeneID" id="110089964"/>
<feature type="compositionally biased region" description="Polar residues" evidence="10">
    <location>
        <begin position="29"/>
        <end position="40"/>
    </location>
</feature>
<feature type="domain" description="Potassium channel" evidence="12">
    <location>
        <begin position="143"/>
        <end position="214"/>
    </location>
</feature>
<evidence type="ECO:0000256" key="3">
    <source>
        <dbReference type="ARBA" id="ARBA00022692"/>
    </source>
</evidence>
<keyword evidence="7 11" id="KW-0472">Membrane</keyword>
<gene>
    <name evidence="14" type="primary">KCNK7</name>
</gene>
<name>A0ABM5F4X1_9SAUR</name>
<keyword evidence="3 9" id="KW-0812">Transmembrane</keyword>
<keyword evidence="6 9" id="KW-0406">Ion transport</keyword>
<accession>A0ABM5F4X1</accession>
<evidence type="ECO:0000313" key="13">
    <source>
        <dbReference type="Proteomes" id="UP001652642"/>
    </source>
</evidence>
<keyword evidence="8 9" id="KW-0407">Ion channel</keyword>
<sequence length="268" mass="29148">MDKDRLRTSSRRSPGGGRKQPIIAAPCRSTGQTRLASESHPSLGRVPRKTQKTRLHPLSVPLLPAGYGHTVPLSEWGKIFCLFYAAVGIPVTLLFLADLLRLLVPLLSHWPVRYLHARWGLPLGPVAVGHAVALGLATLGLFILLPAIGFWAAEDRWSFLESVYFCFISLSTIGFGNHVPSQGNSGPPAHVLYELSITCYLLVGLLAMAATLETAHQLREVRAVIQFFAPARNPVAEDRQDILPRDQLALATVSRPDSQEEPVGGSAT</sequence>
<feature type="transmembrane region" description="Helical" evidence="11">
    <location>
        <begin position="127"/>
        <end position="152"/>
    </location>
</feature>
<comment type="subcellular location">
    <subcellularLocation>
        <location evidence="1">Membrane</location>
        <topology evidence="1">Multi-pass membrane protein</topology>
    </subcellularLocation>
</comment>
<reference evidence="14" key="1">
    <citation type="submission" date="2025-08" db="UniProtKB">
        <authorList>
            <consortium name="RefSeq"/>
        </authorList>
    </citation>
    <scope>IDENTIFICATION</scope>
</reference>
<dbReference type="Pfam" id="PF07885">
    <property type="entry name" value="Ion_trans_2"/>
    <property type="match status" value="2"/>
</dbReference>
<evidence type="ECO:0000313" key="14">
    <source>
        <dbReference type="RefSeq" id="XP_072840450.1"/>
    </source>
</evidence>
<dbReference type="Gene3D" id="1.10.287.70">
    <property type="match status" value="1"/>
</dbReference>
<organism evidence="13 14">
    <name type="scientific">Pogona vitticeps</name>
    <name type="common">central bearded dragon</name>
    <dbReference type="NCBI Taxonomy" id="103695"/>
    <lineage>
        <taxon>Eukaryota</taxon>
        <taxon>Metazoa</taxon>
        <taxon>Chordata</taxon>
        <taxon>Craniata</taxon>
        <taxon>Vertebrata</taxon>
        <taxon>Euteleostomi</taxon>
        <taxon>Lepidosauria</taxon>
        <taxon>Squamata</taxon>
        <taxon>Bifurcata</taxon>
        <taxon>Unidentata</taxon>
        <taxon>Episquamata</taxon>
        <taxon>Toxicofera</taxon>
        <taxon>Iguania</taxon>
        <taxon>Acrodonta</taxon>
        <taxon>Agamidae</taxon>
        <taxon>Amphibolurinae</taxon>
        <taxon>Pogona</taxon>
    </lineage>
</organism>
<evidence type="ECO:0000256" key="9">
    <source>
        <dbReference type="RuleBase" id="RU003857"/>
    </source>
</evidence>
<feature type="transmembrane region" description="Helical" evidence="11">
    <location>
        <begin position="82"/>
        <end position="107"/>
    </location>
</feature>
<evidence type="ECO:0000256" key="1">
    <source>
        <dbReference type="ARBA" id="ARBA00004141"/>
    </source>
</evidence>
<evidence type="ECO:0000256" key="5">
    <source>
        <dbReference type="ARBA" id="ARBA00022989"/>
    </source>
</evidence>
<keyword evidence="5 11" id="KW-1133">Transmembrane helix</keyword>
<evidence type="ECO:0000256" key="8">
    <source>
        <dbReference type="ARBA" id="ARBA00023303"/>
    </source>
</evidence>
<feature type="transmembrane region" description="Helical" evidence="11">
    <location>
        <begin position="159"/>
        <end position="179"/>
    </location>
</feature>
<dbReference type="InterPro" id="IPR003280">
    <property type="entry name" value="2pore_dom_K_chnl"/>
</dbReference>